<protein>
    <submittedName>
        <fullName evidence="2">Uncharacterized protein</fullName>
    </submittedName>
</protein>
<dbReference type="AlphaFoldDB" id="A0A645DWZ0"/>
<dbReference type="EMBL" id="VSSQ01039738">
    <property type="protein sequence ID" value="MPM92852.1"/>
    <property type="molecule type" value="Genomic_DNA"/>
</dbReference>
<feature type="region of interest" description="Disordered" evidence="1">
    <location>
        <begin position="1"/>
        <end position="22"/>
    </location>
</feature>
<comment type="caution">
    <text evidence="2">The sequence shown here is derived from an EMBL/GenBank/DDBJ whole genome shotgun (WGS) entry which is preliminary data.</text>
</comment>
<proteinExistence type="predicted"/>
<evidence type="ECO:0000256" key="1">
    <source>
        <dbReference type="SAM" id="MobiDB-lite"/>
    </source>
</evidence>
<gene>
    <name evidence="2" type="ORF">SDC9_139988</name>
</gene>
<reference evidence="2" key="1">
    <citation type="submission" date="2019-08" db="EMBL/GenBank/DDBJ databases">
        <authorList>
            <person name="Kucharzyk K."/>
            <person name="Murdoch R.W."/>
            <person name="Higgins S."/>
            <person name="Loffler F."/>
        </authorList>
    </citation>
    <scope>NUCLEOTIDE SEQUENCE</scope>
</reference>
<name>A0A645DWZ0_9ZZZZ</name>
<evidence type="ECO:0000313" key="2">
    <source>
        <dbReference type="EMBL" id="MPM92852.1"/>
    </source>
</evidence>
<accession>A0A645DWZ0</accession>
<organism evidence="2">
    <name type="scientific">bioreactor metagenome</name>
    <dbReference type="NCBI Taxonomy" id="1076179"/>
    <lineage>
        <taxon>unclassified sequences</taxon>
        <taxon>metagenomes</taxon>
        <taxon>ecological metagenomes</taxon>
    </lineage>
</organism>
<sequence length="55" mass="6252">MAKMKKGRSGINPQVQTNATLTHQRSKGFIIRKDLLDTSSKDFFNTLGIGTYHIW</sequence>
<feature type="compositionally biased region" description="Polar residues" evidence="1">
    <location>
        <begin position="11"/>
        <end position="22"/>
    </location>
</feature>